<evidence type="ECO:0000313" key="1">
    <source>
        <dbReference type="EMBL" id="HJA93392.1"/>
    </source>
</evidence>
<dbReference type="SUPFAM" id="SSF160544">
    <property type="entry name" value="EscU C-terminal domain-like"/>
    <property type="match status" value="1"/>
</dbReference>
<organism evidence="1 2">
    <name type="scientific">Candidatus Eisenbergiella merdipullorum</name>
    <dbReference type="NCBI Taxonomy" id="2838553"/>
    <lineage>
        <taxon>Bacteria</taxon>
        <taxon>Bacillati</taxon>
        <taxon>Bacillota</taxon>
        <taxon>Clostridia</taxon>
        <taxon>Lachnospirales</taxon>
        <taxon>Lachnospiraceae</taxon>
        <taxon>Eisenbergiella</taxon>
    </lineage>
</organism>
<dbReference type="AlphaFoldDB" id="A0A9D2I6X7"/>
<accession>A0A9D2I6X7</accession>
<protein>
    <submittedName>
        <fullName evidence="1">EscU/YscU/HrcU family type III secretion system export apparatus switch protein</fullName>
    </submittedName>
</protein>
<comment type="caution">
    <text evidence="1">The sequence shown here is derived from an EMBL/GenBank/DDBJ whole genome shotgun (WGS) entry which is preliminary data.</text>
</comment>
<dbReference type="Pfam" id="PF01312">
    <property type="entry name" value="Bac_export_2"/>
    <property type="match status" value="1"/>
</dbReference>
<sequence length="91" mass="10150">MSEFSRKLSQKAVALSYDEEKHAAPIVVASGSGYMADKIVELAEQNGIPVYEDSSLTTLLTQLDLGSEIPEELYQAVVDIYVYFLNFNKEK</sequence>
<name>A0A9D2I6X7_9FIRM</name>
<dbReference type="PRINTS" id="PR00950">
    <property type="entry name" value="TYPE3IMSPROT"/>
</dbReference>
<dbReference type="GO" id="GO:0009306">
    <property type="term" value="P:protein secretion"/>
    <property type="evidence" value="ECO:0007669"/>
    <property type="project" value="InterPro"/>
</dbReference>
<evidence type="ECO:0000313" key="2">
    <source>
        <dbReference type="Proteomes" id="UP000886858"/>
    </source>
</evidence>
<dbReference type="PANTHER" id="PTHR30531">
    <property type="entry name" value="FLAGELLAR BIOSYNTHETIC PROTEIN FLHB"/>
    <property type="match status" value="1"/>
</dbReference>
<dbReference type="Gene3D" id="3.40.1690.10">
    <property type="entry name" value="secretion proteins EscU"/>
    <property type="match status" value="1"/>
</dbReference>
<dbReference type="PANTHER" id="PTHR30531:SF12">
    <property type="entry name" value="FLAGELLAR BIOSYNTHETIC PROTEIN FLHB"/>
    <property type="match status" value="1"/>
</dbReference>
<dbReference type="GO" id="GO:0005886">
    <property type="term" value="C:plasma membrane"/>
    <property type="evidence" value="ECO:0007669"/>
    <property type="project" value="TreeGrafter"/>
</dbReference>
<reference evidence="1" key="2">
    <citation type="submission" date="2021-04" db="EMBL/GenBank/DDBJ databases">
        <authorList>
            <person name="Gilroy R."/>
        </authorList>
    </citation>
    <scope>NUCLEOTIDE SEQUENCE</scope>
    <source>
        <strain evidence="1">CHK179-7159</strain>
    </source>
</reference>
<dbReference type="InterPro" id="IPR006135">
    <property type="entry name" value="T3SS_substrate_exporter"/>
</dbReference>
<gene>
    <name evidence="1" type="ORF">H9717_09825</name>
</gene>
<proteinExistence type="predicted"/>
<dbReference type="EMBL" id="DWYY01000108">
    <property type="protein sequence ID" value="HJA93392.1"/>
    <property type="molecule type" value="Genomic_DNA"/>
</dbReference>
<dbReference type="InterPro" id="IPR029025">
    <property type="entry name" value="T3SS_substrate_exporter_C"/>
</dbReference>
<dbReference type="Proteomes" id="UP000886858">
    <property type="component" value="Unassembled WGS sequence"/>
</dbReference>
<reference evidence="1" key="1">
    <citation type="journal article" date="2021" name="PeerJ">
        <title>Extensive microbial diversity within the chicken gut microbiome revealed by metagenomics and culture.</title>
        <authorList>
            <person name="Gilroy R."/>
            <person name="Ravi A."/>
            <person name="Getino M."/>
            <person name="Pursley I."/>
            <person name="Horton D.L."/>
            <person name="Alikhan N.F."/>
            <person name="Baker D."/>
            <person name="Gharbi K."/>
            <person name="Hall N."/>
            <person name="Watson M."/>
            <person name="Adriaenssens E.M."/>
            <person name="Foster-Nyarko E."/>
            <person name="Jarju S."/>
            <person name="Secka A."/>
            <person name="Antonio M."/>
            <person name="Oren A."/>
            <person name="Chaudhuri R.R."/>
            <person name="La Ragione R."/>
            <person name="Hildebrand F."/>
            <person name="Pallen M.J."/>
        </authorList>
    </citation>
    <scope>NUCLEOTIDE SEQUENCE</scope>
    <source>
        <strain evidence="1">CHK179-7159</strain>
    </source>
</reference>